<dbReference type="Gene3D" id="2.130.10.130">
    <property type="entry name" value="Integrin alpha, N-terminal"/>
    <property type="match status" value="3"/>
</dbReference>
<dbReference type="InterPro" id="IPR013517">
    <property type="entry name" value="FG-GAP"/>
</dbReference>
<evidence type="ECO:0000256" key="1">
    <source>
        <dbReference type="ARBA" id="ARBA00022729"/>
    </source>
</evidence>
<dbReference type="Pfam" id="PF01839">
    <property type="entry name" value="FG-GAP"/>
    <property type="match status" value="2"/>
</dbReference>
<dbReference type="Proteomes" id="UP000054010">
    <property type="component" value="Unassembled WGS sequence"/>
</dbReference>
<dbReference type="STRING" id="765420.OSCT_1373"/>
<dbReference type="InterPro" id="IPR028994">
    <property type="entry name" value="Integrin_alpha_N"/>
</dbReference>
<accession>E1IDH2</accession>
<reference evidence="3 4" key="1">
    <citation type="journal article" date="2011" name="J. Bacteriol.">
        <title>Draft genome sequence of the anoxygenic filamentous phototrophic bacterium Oscillochloris trichoides subsp. DG-6.</title>
        <authorList>
            <person name="Kuznetsov B.B."/>
            <person name="Ivanovsky R.N."/>
            <person name="Keppen O.I."/>
            <person name="Sukhacheva M.V."/>
            <person name="Bumazhkin B.K."/>
            <person name="Patutina E.O."/>
            <person name="Beletsky A.V."/>
            <person name="Mardanov A.V."/>
            <person name="Baslerov R.V."/>
            <person name="Panteleeva A.N."/>
            <person name="Kolganova T.V."/>
            <person name="Ravin N.V."/>
            <person name="Skryabin K.G."/>
        </authorList>
    </citation>
    <scope>NUCLEOTIDE SEQUENCE [LARGE SCALE GENOMIC DNA]</scope>
    <source>
        <strain evidence="3 4">DG-6</strain>
    </source>
</reference>
<comment type="caution">
    <text evidence="3">The sequence shown here is derived from an EMBL/GenBank/DDBJ whole genome shotgun (WGS) entry which is preliminary data.</text>
</comment>
<dbReference type="PANTHER" id="PTHR46580:SF4">
    <property type="entry name" value="ATP_GTP-BINDING PROTEIN"/>
    <property type="match status" value="1"/>
</dbReference>
<gene>
    <name evidence="3" type="ORF">OSCT_1373</name>
</gene>
<dbReference type="Pfam" id="PF13517">
    <property type="entry name" value="FG-GAP_3"/>
    <property type="match status" value="5"/>
</dbReference>
<dbReference type="EMBL" id="ADVR01000041">
    <property type="protein sequence ID" value="EFO80752.1"/>
    <property type="molecule type" value="Genomic_DNA"/>
</dbReference>
<dbReference type="OrthoDB" id="134663at2"/>
<name>E1IDH2_9CHLR</name>
<evidence type="ECO:0000313" key="4">
    <source>
        <dbReference type="Proteomes" id="UP000054010"/>
    </source>
</evidence>
<organism evidence="3 4">
    <name type="scientific">Oscillochloris trichoides DG-6</name>
    <dbReference type="NCBI Taxonomy" id="765420"/>
    <lineage>
        <taxon>Bacteria</taxon>
        <taxon>Bacillati</taxon>
        <taxon>Chloroflexota</taxon>
        <taxon>Chloroflexia</taxon>
        <taxon>Chloroflexales</taxon>
        <taxon>Chloroflexineae</taxon>
        <taxon>Oscillochloridaceae</taxon>
        <taxon>Oscillochloris</taxon>
    </lineage>
</organism>
<evidence type="ECO:0000313" key="3">
    <source>
        <dbReference type="EMBL" id="EFO80752.1"/>
    </source>
</evidence>
<dbReference type="HOGENOM" id="CLU_242556_0_0_0"/>
<sequence>MEIVPSVAWADVDSDGDLDLAIAKTTHESPGQTSKGNALIYANTNGVLSSTPVWQSAEASYAQYVAWGDIDNDGKPDLAVGNGEVFESEPTRIYHNTGTSLQTSAYLTTSQTSSLTTLDWGDVNGDGKQDLVVGNNTPSPQQPLFVYINDNSNFALSEGIMTWAVASWSPTETDHSTDVALVDVDQDLDLDLSVGNSDGKNRIYLNTGGTFSTTADWQATHGDRTVSIAWADIDADNDLDLIVGNQRNSRIYLNGQSSLSGNIVWENSTTDYSSKVAWGDMNGDGRLDLAVGNDSIPNQVFLNQNGMLQASATWNANETSTTTDLAWGDVDGDGDLDLAVGNNGQARRLYLNNGSTLSSGANWNSTDLFTFSMAWADADNDGDLDLAVGTDTDFRLHLNTSGTLNPSTPLPISAWGNTSAVAWGDVDGDGDLDLAIPNEVYRTTNGSLENWSYWRSEENNKASSIAWGDMDGDGDLDLAVGNTGQPNRVYRNDQGVLTSSAVWVSNESDTTTAIAWGDVDGDGDLDLAAGNNGQPLRIYRNQRGQLSQIATWSSPEISNTQSIAWGDMNGDGQLELAVANSGAPNRVYAFQQTPNSAANQLPRAAITYPTKTSGTGSYSANFFAVSRIVSGEISIPYVLRDAESNPANIYVEYSLNGGGSWLPATPTGSTVTRNLTTSATGVSHVFGWDTVASGVVGQSDMAVVRLRAFPSYRPTPSMIAGDYQYSYTGTSSFPFRLRGTIVRVVDTQTPAQPVTNALVYRIPHGQNLAGLPLSNFLNGNPVLSDQNGYVNSRTPLNPDDQLVAVQAINQDDSRFTFAYTSAAPTSNGLDTLAVGSNGGTQTLVVSPSNPLLLLNLNIGLEWDARQDAAFMHALRSRLQRTSEVLYDWSNGQVALGSITIYQNKERWSHVRDAQGNVTERGVDLRIYAANNLRPNATQGGIVNAPTNVTYPSGKNATYEPGYIRMGSAWNSDGNPQVDNSEEWARALAHEIGHYVFYLDETYLGKISSPDGSLLVPTTGCSSAMYDPYVDSSSEFRPSSDWSSACQTTLQHLGSGMSEWGSITHFYTRTQAQHGFNFSLNVPASTQSNPGPNLLPLELLQVVEASATGTAAPAAAYYGIIAPGGSRYTPSPVARAFIFPANNATPIDLGVPATGQVLARGFRSGDRLCLFDPTQGLFGCNLTATGLQLTGSYPDWQPEIQITPQTDPIAMTMVLQVRIPVQSTITEGQTPPTALQIRLFPREGEIAPVLVSAPLQNGFYTADIALSSIVEEGLLHIWVDESAPRREAISDYAIGGNPAPRSQPPRRSRRRAPAVSPDGQATIFAEDTTFPSGDFFALQRASSLPILPAWATQVGQGYRLLASRPEMLSQVDKPLALSLSYSQGDVPLGLERDVRALFHDGTRWTELETRVDTARNEAAVKAQPTPGIYVLVTSLRLKFNRAGWNFIYAYPGATGPVSEVLSAAAEQQAYTMLYGYDSNDANDPWKVFTPDPTIPAWVLELTQMQENESYWIFLSTANSTIALPIPDTGLNAMMLPPPPSTVYGLLDSSWGFTPQTGLSVKALNGTTVCGTTTTRNVGSGRIGFALDMLALDGDHPQCGVTQGMITIQISNGTDILSSVTIPWNNSAIREVGPEGIVIKNPVYLPLVVR</sequence>
<keyword evidence="1" id="KW-0732">Signal</keyword>
<feature type="region of interest" description="Disordered" evidence="2">
    <location>
        <begin position="1290"/>
        <end position="1320"/>
    </location>
</feature>
<dbReference type="SUPFAM" id="SSF69318">
    <property type="entry name" value="Integrin alpha N-terminal domain"/>
    <property type="match status" value="2"/>
</dbReference>
<dbReference type="eggNOG" id="COG2931">
    <property type="taxonomic scope" value="Bacteria"/>
</dbReference>
<protein>
    <submittedName>
        <fullName evidence="3">Proprotein convertase P</fullName>
    </submittedName>
</protein>
<evidence type="ECO:0000256" key="2">
    <source>
        <dbReference type="SAM" id="MobiDB-lite"/>
    </source>
</evidence>
<dbReference type="PANTHER" id="PTHR46580">
    <property type="entry name" value="SENSOR KINASE-RELATED"/>
    <property type="match status" value="1"/>
</dbReference>
<keyword evidence="4" id="KW-1185">Reference proteome</keyword>
<proteinExistence type="predicted"/>